<dbReference type="RefSeq" id="WP_144651241.1">
    <property type="nucleotide sequence ID" value="NZ_VNFK01000009.1"/>
</dbReference>
<dbReference type="CDD" id="cd17574">
    <property type="entry name" value="REC_OmpR"/>
    <property type="match status" value="1"/>
</dbReference>
<dbReference type="OrthoDB" id="3197131at2"/>
<dbReference type="InterPro" id="IPR001789">
    <property type="entry name" value="Sig_transdc_resp-reg_receiver"/>
</dbReference>
<organism evidence="5 6">
    <name type="scientific">Paenarthrobacter nitroguajacolicus</name>
    <name type="common">Arthrobacter nitroguajacolicus</name>
    <dbReference type="NCBI Taxonomy" id="211146"/>
    <lineage>
        <taxon>Bacteria</taxon>
        <taxon>Bacillati</taxon>
        <taxon>Actinomycetota</taxon>
        <taxon>Actinomycetes</taxon>
        <taxon>Micrococcales</taxon>
        <taxon>Micrococcaceae</taxon>
        <taxon>Paenarthrobacter</taxon>
    </lineage>
</organism>
<feature type="modified residue" description="4-aspartylphosphate" evidence="2">
    <location>
        <position position="55"/>
    </location>
</feature>
<feature type="compositionally biased region" description="Basic and acidic residues" evidence="3">
    <location>
        <begin position="126"/>
        <end position="144"/>
    </location>
</feature>
<feature type="region of interest" description="Disordered" evidence="3">
    <location>
        <begin position="122"/>
        <end position="144"/>
    </location>
</feature>
<dbReference type="GO" id="GO:0000160">
    <property type="term" value="P:phosphorelay signal transduction system"/>
    <property type="evidence" value="ECO:0007669"/>
    <property type="project" value="InterPro"/>
</dbReference>
<evidence type="ECO:0000259" key="4">
    <source>
        <dbReference type="PROSITE" id="PS50110"/>
    </source>
</evidence>
<name>A0A558GYT0_PAENT</name>
<dbReference type="PROSITE" id="PS50110">
    <property type="entry name" value="RESPONSE_REGULATORY"/>
    <property type="match status" value="1"/>
</dbReference>
<gene>
    <name evidence="5" type="ORF">FQP90_13360</name>
</gene>
<dbReference type="PANTHER" id="PTHR44591">
    <property type="entry name" value="STRESS RESPONSE REGULATOR PROTEIN 1"/>
    <property type="match status" value="1"/>
</dbReference>
<evidence type="ECO:0000313" key="5">
    <source>
        <dbReference type="EMBL" id="TVU62038.1"/>
    </source>
</evidence>
<evidence type="ECO:0000313" key="6">
    <source>
        <dbReference type="Proteomes" id="UP000316500"/>
    </source>
</evidence>
<proteinExistence type="predicted"/>
<dbReference type="InterPro" id="IPR011006">
    <property type="entry name" value="CheY-like_superfamily"/>
</dbReference>
<accession>A0A558GYT0</accession>
<sequence>MSSHGVCLVIEDDEDIGGLLEVILAASGFEVRVEETGRAGLSAAADLEPALITLDLGLPDLDGRDVARKLREISDAPILMITAHTHPGDELDGMAAGASAYLTKPFRPAQLRALVQELCPQPPQDVRPEWHVAEGRAKTRRGDR</sequence>
<evidence type="ECO:0000256" key="3">
    <source>
        <dbReference type="SAM" id="MobiDB-lite"/>
    </source>
</evidence>
<dbReference type="PANTHER" id="PTHR44591:SF3">
    <property type="entry name" value="RESPONSE REGULATORY DOMAIN-CONTAINING PROTEIN"/>
    <property type="match status" value="1"/>
</dbReference>
<feature type="domain" description="Response regulatory" evidence="4">
    <location>
        <begin position="6"/>
        <end position="119"/>
    </location>
</feature>
<dbReference type="Pfam" id="PF00072">
    <property type="entry name" value="Response_reg"/>
    <property type="match status" value="1"/>
</dbReference>
<evidence type="ECO:0000256" key="1">
    <source>
        <dbReference type="ARBA" id="ARBA00022553"/>
    </source>
</evidence>
<dbReference type="SMART" id="SM00448">
    <property type="entry name" value="REC"/>
    <property type="match status" value="1"/>
</dbReference>
<evidence type="ECO:0000256" key="2">
    <source>
        <dbReference type="PROSITE-ProRule" id="PRU00169"/>
    </source>
</evidence>
<keyword evidence="1 2" id="KW-0597">Phosphoprotein</keyword>
<dbReference type="Gene3D" id="3.40.50.2300">
    <property type="match status" value="1"/>
</dbReference>
<dbReference type="InterPro" id="IPR050595">
    <property type="entry name" value="Bact_response_regulator"/>
</dbReference>
<protein>
    <submittedName>
        <fullName evidence="5">Response regulator</fullName>
    </submittedName>
</protein>
<dbReference type="EMBL" id="VNFK01000009">
    <property type="protein sequence ID" value="TVU62038.1"/>
    <property type="molecule type" value="Genomic_DNA"/>
</dbReference>
<dbReference type="SUPFAM" id="SSF52172">
    <property type="entry name" value="CheY-like"/>
    <property type="match status" value="1"/>
</dbReference>
<comment type="caution">
    <text evidence="5">The sequence shown here is derived from an EMBL/GenBank/DDBJ whole genome shotgun (WGS) entry which is preliminary data.</text>
</comment>
<dbReference type="AlphaFoldDB" id="A0A558GYT0"/>
<dbReference type="Proteomes" id="UP000316500">
    <property type="component" value="Unassembled WGS sequence"/>
</dbReference>
<reference evidence="5 6" key="1">
    <citation type="submission" date="2019-07" db="EMBL/GenBank/DDBJ databases">
        <title>Diversity of Bacteria from Kongsfjorden, Arctic.</title>
        <authorList>
            <person name="Yu Y."/>
        </authorList>
    </citation>
    <scope>NUCLEOTIDE SEQUENCE [LARGE SCALE GENOMIC DNA]</scope>
    <source>
        <strain evidence="5 6">SM1928</strain>
    </source>
</reference>